<dbReference type="InterPro" id="IPR001910">
    <property type="entry name" value="Inosine/uridine_hydrolase_dom"/>
</dbReference>
<evidence type="ECO:0000313" key="4">
    <source>
        <dbReference type="EMBL" id="KAL2787680.1"/>
    </source>
</evidence>
<feature type="domain" description="Inosine/uridine-preferring nucleoside hydrolase" evidence="3">
    <location>
        <begin position="26"/>
        <end position="232"/>
    </location>
</feature>
<keyword evidence="4" id="KW-0378">Hydrolase</keyword>
<dbReference type="GO" id="GO:0016787">
    <property type="term" value="F:hydrolase activity"/>
    <property type="evidence" value="ECO:0007669"/>
    <property type="project" value="UniProtKB-KW"/>
</dbReference>
<evidence type="ECO:0000259" key="3">
    <source>
        <dbReference type="Pfam" id="PF01156"/>
    </source>
</evidence>
<dbReference type="Pfam" id="PF01156">
    <property type="entry name" value="IU_nuc_hydro"/>
    <property type="match status" value="1"/>
</dbReference>
<dbReference type="EMBL" id="JBFTWV010000092">
    <property type="protein sequence ID" value="KAL2787680.1"/>
    <property type="molecule type" value="Genomic_DNA"/>
</dbReference>
<dbReference type="PANTHER" id="PTHR43264">
    <property type="match status" value="1"/>
</dbReference>
<feature type="signal peptide" evidence="2">
    <location>
        <begin position="1"/>
        <end position="19"/>
    </location>
</feature>
<evidence type="ECO:0000256" key="1">
    <source>
        <dbReference type="ARBA" id="ARBA00009176"/>
    </source>
</evidence>
<comment type="similarity">
    <text evidence="1">Belongs to the IUNH family.</text>
</comment>
<proteinExistence type="inferred from homology"/>
<accession>A0ABR4FWR3</accession>
<dbReference type="PANTHER" id="PTHR43264:SF1">
    <property type="entry name" value="INOSINE_URIDINE-PREFERRING NUCLEOSIDE HYDROLASE DOMAIN-CONTAINING PROTEIN"/>
    <property type="match status" value="1"/>
</dbReference>
<feature type="chain" id="PRO_5047053787" evidence="2">
    <location>
        <begin position="20"/>
        <end position="352"/>
    </location>
</feature>
<evidence type="ECO:0000256" key="2">
    <source>
        <dbReference type="SAM" id="SignalP"/>
    </source>
</evidence>
<comment type="caution">
    <text evidence="4">The sequence shown here is derived from an EMBL/GenBank/DDBJ whole genome shotgun (WGS) entry which is preliminary data.</text>
</comment>
<name>A0ABR4FWR3_9EURO</name>
<dbReference type="SUPFAM" id="SSF53590">
    <property type="entry name" value="Nucleoside hydrolase"/>
    <property type="match status" value="1"/>
</dbReference>
<reference evidence="4 5" key="1">
    <citation type="submission" date="2024-07" db="EMBL/GenBank/DDBJ databases">
        <title>Section-level genome sequencing and comparative genomics of Aspergillus sections Usti and Cavernicolus.</title>
        <authorList>
            <consortium name="Lawrence Berkeley National Laboratory"/>
            <person name="Nybo J.L."/>
            <person name="Vesth T.C."/>
            <person name="Theobald S."/>
            <person name="Frisvad J.C."/>
            <person name="Larsen T.O."/>
            <person name="Kjaerboelling I."/>
            <person name="Rothschild-Mancinelli K."/>
            <person name="Lyhne E.K."/>
            <person name="Kogle M.E."/>
            <person name="Barry K."/>
            <person name="Clum A."/>
            <person name="Na H."/>
            <person name="Ledsgaard L."/>
            <person name="Lin J."/>
            <person name="Lipzen A."/>
            <person name="Kuo A."/>
            <person name="Riley R."/>
            <person name="Mondo S."/>
            <person name="Labutti K."/>
            <person name="Haridas S."/>
            <person name="Pangalinan J."/>
            <person name="Salamov A.A."/>
            <person name="Simmons B.A."/>
            <person name="Magnuson J.K."/>
            <person name="Chen J."/>
            <person name="Drula E."/>
            <person name="Henrissat B."/>
            <person name="Wiebenga A."/>
            <person name="Lubbers R.J."/>
            <person name="Gomes A.C."/>
            <person name="Makela M.R."/>
            <person name="Stajich J."/>
            <person name="Grigoriev I.V."/>
            <person name="Mortensen U.H."/>
            <person name="De Vries R.P."/>
            <person name="Baker S.E."/>
            <person name="Andersen M.R."/>
        </authorList>
    </citation>
    <scope>NUCLEOTIDE SEQUENCE [LARGE SCALE GENOMIC DNA]</scope>
    <source>
        <strain evidence="4 5">CBS 209.92</strain>
    </source>
</reference>
<organism evidence="4 5">
    <name type="scientific">Aspergillus keveii</name>
    <dbReference type="NCBI Taxonomy" id="714993"/>
    <lineage>
        <taxon>Eukaryota</taxon>
        <taxon>Fungi</taxon>
        <taxon>Dikarya</taxon>
        <taxon>Ascomycota</taxon>
        <taxon>Pezizomycotina</taxon>
        <taxon>Eurotiomycetes</taxon>
        <taxon>Eurotiomycetidae</taxon>
        <taxon>Eurotiales</taxon>
        <taxon>Aspergillaceae</taxon>
        <taxon>Aspergillus</taxon>
        <taxon>Aspergillus subgen. Nidulantes</taxon>
    </lineage>
</organism>
<keyword evidence="5" id="KW-1185">Reference proteome</keyword>
<dbReference type="Proteomes" id="UP001610563">
    <property type="component" value="Unassembled WGS sequence"/>
</dbReference>
<keyword evidence="2" id="KW-0732">Signal</keyword>
<protein>
    <submittedName>
        <fullName evidence="4">Inosine-uridine preferring nucleoside hydrolase-domain-containing protein</fullName>
    </submittedName>
</protein>
<gene>
    <name evidence="4" type="ORF">BJX66DRAFT_310366</name>
</gene>
<dbReference type="Gene3D" id="3.90.245.10">
    <property type="entry name" value="Ribonucleoside hydrolase-like"/>
    <property type="match status" value="1"/>
</dbReference>
<dbReference type="InterPro" id="IPR036452">
    <property type="entry name" value="Ribo_hydro-like"/>
</dbReference>
<evidence type="ECO:0000313" key="5">
    <source>
        <dbReference type="Proteomes" id="UP001610563"/>
    </source>
</evidence>
<sequence length="352" mass="38607">MRPLPSLATLLGLFEYTRCAPSGKNIIIDTDFYSDVDDAGALLLAFTHPDANLLGVNVNYPSTYSALAVSALLGYYNHSDVPLGLIRPYTNITWLDDFAYENGEYASKVAYHWRDFSPLPWGDVRGTWEPVKLYRKLLAGQSDGTVTIVGIGFFDNLSALLSSQPDPYSPLTGSELILSKVAELVIMGGSYPSGREYNFFGYNASAAAHVVNHWPGSITFLGDQVGKYVLSGGRLALGGPERDPVRAAYTWYNGKRRWRPSWDPLTMLYAIEGLGAVFRVGSNGGHNYVYPDGRNVWRSGDDGRSQRYLELALPNETAGAILDDKFLLGAIGATGMYFESPGYYGQDVLGFL</sequence>